<reference evidence="3" key="1">
    <citation type="submission" date="2016-10" db="EMBL/GenBank/DDBJ databases">
        <authorList>
            <person name="Varghese N."/>
            <person name="Submissions S."/>
        </authorList>
    </citation>
    <scope>NUCLEOTIDE SEQUENCE [LARGE SCALE GENOMIC DNA]</scope>
    <source>
        <strain evidence="3">930I</strain>
    </source>
</reference>
<feature type="domain" description="Rhodanese" evidence="1">
    <location>
        <begin position="56"/>
        <end position="152"/>
    </location>
</feature>
<dbReference type="Proteomes" id="UP000217076">
    <property type="component" value="Unassembled WGS sequence"/>
</dbReference>
<evidence type="ECO:0000313" key="2">
    <source>
        <dbReference type="EMBL" id="SDG53585.1"/>
    </source>
</evidence>
<gene>
    <name evidence="2" type="ORF">SAMN05421742_101506</name>
</gene>
<dbReference type="RefSeq" id="WP_218119453.1">
    <property type="nucleotide sequence ID" value="NZ_FNCV01000001.1"/>
</dbReference>
<dbReference type="InterPro" id="IPR050229">
    <property type="entry name" value="GlpE_sulfurtransferase"/>
</dbReference>
<dbReference type="STRING" id="83401.SAMN05421742_101506"/>
<organism evidence="2 3">
    <name type="scientific">Roseospirillum parvum</name>
    <dbReference type="NCBI Taxonomy" id="83401"/>
    <lineage>
        <taxon>Bacteria</taxon>
        <taxon>Pseudomonadati</taxon>
        <taxon>Pseudomonadota</taxon>
        <taxon>Alphaproteobacteria</taxon>
        <taxon>Rhodospirillales</taxon>
        <taxon>Rhodospirillaceae</taxon>
        <taxon>Roseospirillum</taxon>
    </lineage>
</organism>
<dbReference type="AlphaFoldDB" id="A0A1G7V139"/>
<dbReference type="SMART" id="SM00450">
    <property type="entry name" value="RHOD"/>
    <property type="match status" value="1"/>
</dbReference>
<evidence type="ECO:0000259" key="1">
    <source>
        <dbReference type="PROSITE" id="PS50206"/>
    </source>
</evidence>
<dbReference type="CDD" id="cd00158">
    <property type="entry name" value="RHOD"/>
    <property type="match status" value="1"/>
</dbReference>
<accession>A0A1G7V139</accession>
<dbReference type="PROSITE" id="PS50206">
    <property type="entry name" value="RHODANESE_3"/>
    <property type="match status" value="1"/>
</dbReference>
<protein>
    <submittedName>
        <fullName evidence="2">Rhodanese-related sulfurtransferase</fullName>
    </submittedName>
</protein>
<dbReference type="Pfam" id="PF00581">
    <property type="entry name" value="Rhodanese"/>
    <property type="match status" value="1"/>
</dbReference>
<keyword evidence="2" id="KW-0808">Transferase</keyword>
<proteinExistence type="predicted"/>
<dbReference type="GO" id="GO:0016740">
    <property type="term" value="F:transferase activity"/>
    <property type="evidence" value="ECO:0007669"/>
    <property type="project" value="UniProtKB-KW"/>
</dbReference>
<evidence type="ECO:0000313" key="3">
    <source>
        <dbReference type="Proteomes" id="UP000217076"/>
    </source>
</evidence>
<dbReference type="PANTHER" id="PTHR43031">
    <property type="entry name" value="FAD-DEPENDENT OXIDOREDUCTASE"/>
    <property type="match status" value="1"/>
</dbReference>
<dbReference type="EMBL" id="FNCV01000001">
    <property type="protein sequence ID" value="SDG53585.1"/>
    <property type="molecule type" value="Genomic_DNA"/>
</dbReference>
<dbReference type="SUPFAM" id="SSF52821">
    <property type="entry name" value="Rhodanese/Cell cycle control phosphatase"/>
    <property type="match status" value="1"/>
</dbReference>
<dbReference type="Gene3D" id="3.40.250.10">
    <property type="entry name" value="Rhodanese-like domain"/>
    <property type="match status" value="1"/>
</dbReference>
<dbReference type="PANTHER" id="PTHR43031:SF1">
    <property type="entry name" value="PYRIDINE NUCLEOTIDE-DISULPHIDE OXIDOREDUCTASE"/>
    <property type="match status" value="1"/>
</dbReference>
<keyword evidence="3" id="KW-1185">Reference proteome</keyword>
<dbReference type="InterPro" id="IPR001763">
    <property type="entry name" value="Rhodanese-like_dom"/>
</dbReference>
<sequence>MPDFKAMFDEVLNRDDNLFLYLALGMVALLLVKSLPRLLAGVPFVGPQVLKKNIDEGQDLLIIDVRTPAEFTGKLGHVPGALNLPAAELKQRLAELGEDLRPYHDTLTLVMCHTQGRSPGAARALKKAGFTRVAVVDGGMARWHSLKYPSSHD</sequence>
<dbReference type="InterPro" id="IPR036873">
    <property type="entry name" value="Rhodanese-like_dom_sf"/>
</dbReference>
<name>A0A1G7V139_9PROT</name>